<reference evidence="2 3" key="1">
    <citation type="journal article" date="2016" name="Sci. Rep.">
        <title>A novel ammonia-oxidizing archaeon from wastewater treatment plant: Its enrichment, physiological and genomic characteristics.</title>
        <authorList>
            <person name="Li Y."/>
            <person name="Ding K."/>
            <person name="Wen X."/>
            <person name="Zhang B."/>
            <person name="Shen B."/>
            <person name="Yang Y."/>
        </authorList>
    </citation>
    <scope>NUCLEOTIDE SEQUENCE [LARGE SCALE GENOMIC DNA]</scope>
    <source>
        <strain evidence="2 3">SAT1</strain>
    </source>
</reference>
<organism evidence="2 3">
    <name type="scientific">Candidatus Nitrosotenuis cloacae</name>
    <dbReference type="NCBI Taxonomy" id="1603555"/>
    <lineage>
        <taxon>Archaea</taxon>
        <taxon>Nitrososphaerota</taxon>
        <taxon>Candidatus Nitrosotenuis</taxon>
    </lineage>
</organism>
<accession>A0A3G1B151</accession>
<protein>
    <submittedName>
        <fullName evidence="2">Uncharacterized protein</fullName>
    </submittedName>
</protein>
<dbReference type="RefSeq" id="WP_048188706.1">
    <property type="nucleotide sequence ID" value="NZ_CP011097.1"/>
</dbReference>
<dbReference type="STRING" id="1603555.SU86_005165"/>
<dbReference type="EMBL" id="CP011097">
    <property type="protein sequence ID" value="AJZ75853.1"/>
    <property type="molecule type" value="Genomic_DNA"/>
</dbReference>
<evidence type="ECO:0000313" key="2">
    <source>
        <dbReference type="EMBL" id="AJZ75853.1"/>
    </source>
</evidence>
<keyword evidence="1" id="KW-0812">Transmembrane</keyword>
<dbReference type="Pfam" id="PF24365">
    <property type="entry name" value="DUF7521"/>
    <property type="match status" value="1"/>
</dbReference>
<evidence type="ECO:0000256" key="1">
    <source>
        <dbReference type="SAM" id="Phobius"/>
    </source>
</evidence>
<dbReference type="GeneID" id="24875788"/>
<keyword evidence="1" id="KW-0472">Membrane</keyword>
<evidence type="ECO:0000313" key="3">
    <source>
        <dbReference type="Proteomes" id="UP000266745"/>
    </source>
</evidence>
<keyword evidence="3" id="KW-1185">Reference proteome</keyword>
<dbReference type="OrthoDB" id="11396at2157"/>
<keyword evidence="1" id="KW-1133">Transmembrane helix</keyword>
<feature type="transmembrane region" description="Helical" evidence="1">
    <location>
        <begin position="6"/>
        <end position="23"/>
    </location>
</feature>
<dbReference type="KEGG" id="tah:SU86_005165"/>
<feature type="transmembrane region" description="Helical" evidence="1">
    <location>
        <begin position="35"/>
        <end position="52"/>
    </location>
</feature>
<dbReference type="AlphaFoldDB" id="A0A3G1B151"/>
<dbReference type="Proteomes" id="UP000266745">
    <property type="component" value="Chromosome"/>
</dbReference>
<gene>
    <name evidence="2" type="ORF">SU86_005165</name>
</gene>
<name>A0A3G1B151_9ARCH</name>
<dbReference type="InterPro" id="IPR055943">
    <property type="entry name" value="DUF7521"/>
</dbReference>
<proteinExistence type="predicted"/>
<feature type="transmembrane region" description="Helical" evidence="1">
    <location>
        <begin position="64"/>
        <end position="84"/>
    </location>
</feature>
<sequence length="87" mass="9792">MDVIDITITIIHLIVGFILVFYAAKAYRKTKYPPMLLLVAGFSVLVLGETVIEDFFNFLNNNLLQEIIAESFEIVGFVILILAVKKS</sequence>